<feature type="transmembrane region" description="Helical" evidence="1">
    <location>
        <begin position="294"/>
        <end position="314"/>
    </location>
</feature>
<keyword evidence="3" id="KW-1185">Reference proteome</keyword>
<comment type="caution">
    <text evidence="2">The sequence shown here is derived from an EMBL/GenBank/DDBJ whole genome shotgun (WGS) entry which is preliminary data.</text>
</comment>
<sequence>MNQRTPRRRAQFAYAALGVLALLALRLASAWSLRVDSDEPQHLHVVWAWTQGQLPYVNLFDNHTPLFQWLMSPLLALLGARADIVPCMRTATIPIWALGLAFTWWLGRRLWNTRVAWTAMALTALFPLTYLSSVQFRTDDLWWVMWMGAVATGAIGAPRRGWLALSGLLAGLAFAVSMKSSPLLITQLLALAMLALFWRLQGRAIAWRAWLRTVPGWLLGLILPLGAFAVFFALHGALTRAWYFWVTYNIVPGLGDWSGGPAHYFLFPAVLLLVALVTWRRLRDSADPVLTLRRLVPFAGGALYLGALFSFWPLLTLQDLLPAMPLILLGITGSRLGTRSRVTAGFISAFVLELALILAARPPWCDHLLHRQERDLAMVLQLTRPGEYVMNAKGEAIFRPRPIFWVFEDIARYRIAHGLLHPQVRAHMVRTGTPVLMDYRMPHEDRGFIEHNYLPVRGNVRVLGVRFRVAAAAQAVALPVAVGQDYVLLSPQGRVHAWLDGKPFDRPMHLATGCYRLRVPQAGAYTLMWAPALTRGLRVAQVFAHPTAWVAAPFGSAAAAAQCAAQHVSPIRATRAD</sequence>
<dbReference type="EMBL" id="MWQO01000026">
    <property type="protein sequence ID" value="THD10481.1"/>
    <property type="molecule type" value="Genomic_DNA"/>
</dbReference>
<feature type="transmembrane region" description="Helical" evidence="1">
    <location>
        <begin position="182"/>
        <end position="200"/>
    </location>
</feature>
<feature type="transmembrane region" description="Helical" evidence="1">
    <location>
        <begin position="91"/>
        <end position="107"/>
    </location>
</feature>
<keyword evidence="1" id="KW-1133">Transmembrane helix</keyword>
<keyword evidence="1" id="KW-0812">Transmembrane</keyword>
<dbReference type="OrthoDB" id="5929053at2"/>
<keyword evidence="1" id="KW-0472">Membrane</keyword>
<dbReference type="AlphaFoldDB" id="A0A4V3UTF8"/>
<feature type="transmembrane region" description="Helical" evidence="1">
    <location>
        <begin position="113"/>
        <end position="131"/>
    </location>
</feature>
<reference evidence="2 3" key="1">
    <citation type="submission" date="2017-02" db="EMBL/GenBank/DDBJ databases">
        <title>Whole genome sequencing of Metallibacterium scheffleri DSM 24874 (T).</title>
        <authorList>
            <person name="Kumar S."/>
            <person name="Patil P."/>
            <person name="Patil P.B."/>
        </authorList>
    </citation>
    <scope>NUCLEOTIDE SEQUENCE [LARGE SCALE GENOMIC DNA]</scope>
    <source>
        <strain evidence="2 3">DSM 24874</strain>
    </source>
</reference>
<proteinExistence type="predicted"/>
<organism evidence="2 3">
    <name type="scientific">Metallibacterium scheffleri</name>
    <dbReference type="NCBI Taxonomy" id="993689"/>
    <lineage>
        <taxon>Bacteria</taxon>
        <taxon>Pseudomonadati</taxon>
        <taxon>Pseudomonadota</taxon>
        <taxon>Gammaproteobacteria</taxon>
        <taxon>Lysobacterales</taxon>
        <taxon>Rhodanobacteraceae</taxon>
        <taxon>Metallibacterium</taxon>
    </lineage>
</organism>
<feature type="transmembrane region" description="Helical" evidence="1">
    <location>
        <begin position="66"/>
        <end position="84"/>
    </location>
</feature>
<name>A0A4V3UTF8_9GAMM</name>
<feature type="transmembrane region" description="Helical" evidence="1">
    <location>
        <begin position="263"/>
        <end position="282"/>
    </location>
</feature>
<accession>A0A4V3UTF8</accession>
<feature type="transmembrane region" description="Helical" evidence="1">
    <location>
        <begin position="221"/>
        <end position="243"/>
    </location>
</feature>
<dbReference type="Proteomes" id="UP000307749">
    <property type="component" value="Unassembled WGS sequence"/>
</dbReference>
<feature type="transmembrane region" description="Helical" evidence="1">
    <location>
        <begin position="143"/>
        <end position="162"/>
    </location>
</feature>
<dbReference type="RefSeq" id="WP_081128497.1">
    <property type="nucleotide sequence ID" value="NZ_DAHXOC010000023.1"/>
</dbReference>
<gene>
    <name evidence="2" type="ORF">B1806_08285</name>
</gene>
<evidence type="ECO:0000256" key="1">
    <source>
        <dbReference type="SAM" id="Phobius"/>
    </source>
</evidence>
<protein>
    <submittedName>
        <fullName evidence="2">Uncharacterized protein</fullName>
    </submittedName>
</protein>
<evidence type="ECO:0000313" key="2">
    <source>
        <dbReference type="EMBL" id="THD10481.1"/>
    </source>
</evidence>
<evidence type="ECO:0000313" key="3">
    <source>
        <dbReference type="Proteomes" id="UP000307749"/>
    </source>
</evidence>